<evidence type="ECO:0000256" key="2">
    <source>
        <dbReference type="SAM" id="MobiDB-lite"/>
    </source>
</evidence>
<name>A0ABT5BJ23_9BACT</name>
<dbReference type="PANTHER" id="PTHR22953">
    <property type="entry name" value="ACID PHOSPHATASE RELATED"/>
    <property type="match status" value="1"/>
</dbReference>
<dbReference type="SUPFAM" id="SSF56300">
    <property type="entry name" value="Metallo-dependent phosphatases"/>
    <property type="match status" value="1"/>
</dbReference>
<evidence type="ECO:0000313" key="5">
    <source>
        <dbReference type="EMBL" id="MDC0673683.1"/>
    </source>
</evidence>
<organism evidence="5 6">
    <name type="scientific">Nannocystis radixulma</name>
    <dbReference type="NCBI Taxonomy" id="2995305"/>
    <lineage>
        <taxon>Bacteria</taxon>
        <taxon>Pseudomonadati</taxon>
        <taxon>Myxococcota</taxon>
        <taxon>Polyangia</taxon>
        <taxon>Nannocystales</taxon>
        <taxon>Nannocystaceae</taxon>
        <taxon>Nannocystis</taxon>
    </lineage>
</organism>
<dbReference type="InterPro" id="IPR004843">
    <property type="entry name" value="Calcineurin-like_PHP"/>
</dbReference>
<accession>A0ABT5BJ23</accession>
<feature type="compositionally biased region" description="Low complexity" evidence="2">
    <location>
        <begin position="49"/>
        <end position="69"/>
    </location>
</feature>
<feature type="compositionally biased region" description="Low complexity" evidence="2">
    <location>
        <begin position="25"/>
        <end position="42"/>
    </location>
</feature>
<dbReference type="Gene3D" id="3.60.21.10">
    <property type="match status" value="1"/>
</dbReference>
<dbReference type="Proteomes" id="UP001217838">
    <property type="component" value="Unassembled WGS sequence"/>
</dbReference>
<dbReference type="InterPro" id="IPR029052">
    <property type="entry name" value="Metallo-depent_PP-like"/>
</dbReference>
<evidence type="ECO:0000259" key="4">
    <source>
        <dbReference type="Pfam" id="PF00149"/>
    </source>
</evidence>
<dbReference type="EMBL" id="JAQNDN010000022">
    <property type="protein sequence ID" value="MDC0673683.1"/>
    <property type="molecule type" value="Genomic_DNA"/>
</dbReference>
<evidence type="ECO:0000256" key="3">
    <source>
        <dbReference type="SAM" id="SignalP"/>
    </source>
</evidence>
<feature type="chain" id="PRO_5047412404" evidence="3">
    <location>
        <begin position="20"/>
        <end position="379"/>
    </location>
</feature>
<dbReference type="PROSITE" id="PS51257">
    <property type="entry name" value="PROKAR_LIPOPROTEIN"/>
    <property type="match status" value="1"/>
</dbReference>
<feature type="domain" description="Calcineurin-like phosphoesterase" evidence="4">
    <location>
        <begin position="94"/>
        <end position="261"/>
    </location>
</feature>
<dbReference type="Pfam" id="PF00149">
    <property type="entry name" value="Metallophos"/>
    <property type="match status" value="1"/>
</dbReference>
<gene>
    <name evidence="5" type="ORF">POL58_38415</name>
</gene>
<proteinExistence type="predicted"/>
<evidence type="ECO:0000256" key="1">
    <source>
        <dbReference type="ARBA" id="ARBA00022729"/>
    </source>
</evidence>
<dbReference type="InterPro" id="IPR039331">
    <property type="entry name" value="PAPs-like"/>
</dbReference>
<keyword evidence="1 3" id="KW-0732">Signal</keyword>
<comment type="caution">
    <text evidence="5">The sequence shown here is derived from an EMBL/GenBank/DDBJ whole genome shotgun (WGS) entry which is preliminary data.</text>
</comment>
<keyword evidence="6" id="KW-1185">Reference proteome</keyword>
<dbReference type="RefSeq" id="WP_272007055.1">
    <property type="nucleotide sequence ID" value="NZ_JAQNDN010000022.1"/>
</dbReference>
<feature type="signal peptide" evidence="3">
    <location>
        <begin position="1"/>
        <end position="19"/>
    </location>
</feature>
<evidence type="ECO:0000313" key="6">
    <source>
        <dbReference type="Proteomes" id="UP001217838"/>
    </source>
</evidence>
<sequence length="379" mass="40169">MQRPALVLALSACSLSACVSDVGADVPGATETTTTGSSTTTTGAGGSTVVGPTTMPDAVTSTAGATSTGDEPPAGKPTDPNLLVALVGDQGSGSNTRAVYRLIADEGADMLIVLGDYDYKDDPDAWAAEMEDVLGDSFPVFAVVGNHDVEAWDGYQAKLQERLAKVPGASCDGELGVQSSCHYRGLHFLLSGFGTLAFGAGHEQWLADTLAADDSLWSLCAWHKNQRDLQAGDKGDEVTWQALRNCQDNAAIVVMGHEHSYARTRTLTDLGNAATGHGAVGLPELMEVGNGRTFTACSGLGGASIRDYDPDLHDDDTWWSTIYSGNYHRRDGEEVQEFSVDYGVLFMRFHVGGDPAAAHGYFKNIQGEVLDEFDVLRTH</sequence>
<reference evidence="5 6" key="1">
    <citation type="submission" date="2022-11" db="EMBL/GenBank/DDBJ databases">
        <title>Minimal conservation of predation-associated metabolite biosynthetic gene clusters underscores biosynthetic potential of Myxococcota including descriptions for ten novel species: Archangium lansinium sp. nov., Myxococcus landrumus sp. nov., Nannocystis bai.</title>
        <authorList>
            <person name="Ahearne A."/>
            <person name="Stevens C."/>
            <person name="Dowd S."/>
        </authorList>
    </citation>
    <scope>NUCLEOTIDE SEQUENCE [LARGE SCALE GENOMIC DNA]</scope>
    <source>
        <strain evidence="5 6">NCELM</strain>
    </source>
</reference>
<dbReference type="PANTHER" id="PTHR22953:SF153">
    <property type="entry name" value="PURPLE ACID PHOSPHATASE"/>
    <property type="match status" value="1"/>
</dbReference>
<feature type="region of interest" description="Disordered" evidence="2">
    <location>
        <begin position="25"/>
        <end position="79"/>
    </location>
</feature>
<protein>
    <submittedName>
        <fullName evidence="5">Metallophosphoesterase</fullName>
    </submittedName>
</protein>